<evidence type="ECO:0000256" key="5">
    <source>
        <dbReference type="ARBA" id="ARBA00023274"/>
    </source>
</evidence>
<evidence type="ECO:0000313" key="7">
    <source>
        <dbReference type="EMBL" id="OAX31436.1"/>
    </source>
</evidence>
<proteinExistence type="inferred from homology"/>
<dbReference type="InParanoid" id="A0A1B7MFS3"/>
<keyword evidence="8" id="KW-1185">Reference proteome</keyword>
<reference evidence="7 8" key="1">
    <citation type="submission" date="2016-06" db="EMBL/GenBank/DDBJ databases">
        <title>Comparative genomics of the ectomycorrhizal sister species Rhizopogon vinicolor and Rhizopogon vesiculosus (Basidiomycota: Boletales) reveals a divergence of the mating type B locus.</title>
        <authorList>
            <consortium name="DOE Joint Genome Institute"/>
            <person name="Mujic A.B."/>
            <person name="Kuo A."/>
            <person name="Tritt A."/>
            <person name="Lipzen A."/>
            <person name="Chen C."/>
            <person name="Johnson J."/>
            <person name="Sharma A."/>
            <person name="Barry K."/>
            <person name="Grigoriev I.V."/>
            <person name="Spatafora J.W."/>
        </authorList>
    </citation>
    <scope>NUCLEOTIDE SEQUENCE [LARGE SCALE GENOMIC DNA]</scope>
    <source>
        <strain evidence="7 8">AM-OR11-026</strain>
    </source>
</reference>
<keyword evidence="5" id="KW-0687">Ribonucleoprotein</keyword>
<dbReference type="GO" id="GO:0005840">
    <property type="term" value="C:ribosome"/>
    <property type="evidence" value="ECO:0007669"/>
    <property type="project" value="UniProtKB-KW"/>
</dbReference>
<evidence type="ECO:0000256" key="4">
    <source>
        <dbReference type="ARBA" id="ARBA00023128"/>
    </source>
</evidence>
<comment type="similarity">
    <text evidence="2">Belongs to the universal ribosomal protein uS3 family.</text>
</comment>
<dbReference type="Pfam" id="PF05316">
    <property type="entry name" value="VAR1"/>
    <property type="match status" value="1"/>
</dbReference>
<dbReference type="GO" id="GO:0003735">
    <property type="term" value="F:structural constituent of ribosome"/>
    <property type="evidence" value="ECO:0007669"/>
    <property type="project" value="InterPro"/>
</dbReference>
<dbReference type="GO" id="GO:0005739">
    <property type="term" value="C:mitochondrion"/>
    <property type="evidence" value="ECO:0007669"/>
    <property type="project" value="UniProtKB-SubCell"/>
</dbReference>
<evidence type="ECO:0000256" key="3">
    <source>
        <dbReference type="ARBA" id="ARBA00022980"/>
    </source>
</evidence>
<dbReference type="InterPro" id="IPR007980">
    <property type="entry name" value="Ribosomal_uS3m_fun"/>
</dbReference>
<protein>
    <recommendedName>
        <fullName evidence="6">Small ribosomal subunit protein uS3m</fullName>
    </recommendedName>
</protein>
<keyword evidence="3" id="KW-0689">Ribosomal protein</keyword>
<keyword evidence="4" id="KW-0496">Mitochondrion</keyword>
<dbReference type="EMBL" id="KV449402">
    <property type="protein sequence ID" value="OAX31436.1"/>
    <property type="molecule type" value="Genomic_DNA"/>
</dbReference>
<dbReference type="OrthoDB" id="3260152at2759"/>
<evidence type="ECO:0000256" key="6">
    <source>
        <dbReference type="ARBA" id="ARBA00035157"/>
    </source>
</evidence>
<evidence type="ECO:0000313" key="8">
    <source>
        <dbReference type="Proteomes" id="UP000092154"/>
    </source>
</evidence>
<feature type="non-terminal residue" evidence="7">
    <location>
        <position position="1"/>
    </location>
</feature>
<dbReference type="GO" id="GO:1990904">
    <property type="term" value="C:ribonucleoprotein complex"/>
    <property type="evidence" value="ECO:0007669"/>
    <property type="project" value="UniProtKB-KW"/>
</dbReference>
<name>A0A1B7MFS3_9AGAM</name>
<gene>
    <name evidence="7" type="ORF">K503DRAFT_703730</name>
</gene>
<comment type="subcellular location">
    <subcellularLocation>
        <location evidence="1">Mitochondrion</location>
    </subcellularLocation>
</comment>
<dbReference type="GO" id="GO:0006412">
    <property type="term" value="P:translation"/>
    <property type="evidence" value="ECO:0007669"/>
    <property type="project" value="InterPro"/>
</dbReference>
<evidence type="ECO:0000256" key="1">
    <source>
        <dbReference type="ARBA" id="ARBA00004173"/>
    </source>
</evidence>
<organism evidence="7 8">
    <name type="scientific">Rhizopogon vinicolor AM-OR11-026</name>
    <dbReference type="NCBI Taxonomy" id="1314800"/>
    <lineage>
        <taxon>Eukaryota</taxon>
        <taxon>Fungi</taxon>
        <taxon>Dikarya</taxon>
        <taxon>Basidiomycota</taxon>
        <taxon>Agaricomycotina</taxon>
        <taxon>Agaricomycetes</taxon>
        <taxon>Agaricomycetidae</taxon>
        <taxon>Boletales</taxon>
        <taxon>Suillineae</taxon>
        <taxon>Rhizopogonaceae</taxon>
        <taxon>Rhizopogon</taxon>
    </lineage>
</organism>
<accession>A0A1B7MFS3</accession>
<evidence type="ECO:0000256" key="2">
    <source>
        <dbReference type="ARBA" id="ARBA00010761"/>
    </source>
</evidence>
<dbReference type="Proteomes" id="UP000092154">
    <property type="component" value="Unassembled WGS sequence"/>
</dbReference>
<dbReference type="AlphaFoldDB" id="A0A1B7MFS3"/>
<sequence>DLFQFVQNNIGSNNKFLLSQYLKSFFKFDASLAKDKNVFYLFNNKKNRFVPSDLNISSFLESYFLNLSSLISRPIINITHNKVIIQLFYLLNNKKDTLFYNSSKDSINKYNSFINKFEVVLDLVRLYYPHFESKILSNALAKIGHKNNFPFIFIMDRILKSGFIKNPDKGLIKQKLSHLPSFLTGINIKLAGRLLSQKVIPRYTVKTAQQGTLSRSPSRLILQGMSTKKNKRGTFSISISMGHGFF</sequence>